<evidence type="ECO:0000256" key="1">
    <source>
        <dbReference type="ARBA" id="ARBA00004429"/>
    </source>
</evidence>
<protein>
    <recommendedName>
        <fullName evidence="3">Biopolymer transport protein ExbB</fullName>
    </recommendedName>
</protein>
<dbReference type="PANTHER" id="PTHR30625">
    <property type="entry name" value="PROTEIN TOLQ"/>
    <property type="match status" value="1"/>
</dbReference>
<evidence type="ECO:0000256" key="5">
    <source>
        <dbReference type="ARBA" id="ARBA00022475"/>
    </source>
</evidence>
<comment type="function">
    <text evidence="11">Involved in the TonB-dependent energy-dependent transport of various receptor-bound substrates. Protects ExbD from proteolytic degradation and functionally stabilizes TonB.</text>
</comment>
<evidence type="ECO:0000313" key="16">
    <source>
        <dbReference type="Proteomes" id="UP001082899"/>
    </source>
</evidence>
<dbReference type="Pfam" id="PF01618">
    <property type="entry name" value="MotA_ExbB"/>
    <property type="match status" value="1"/>
</dbReference>
<feature type="domain" description="MotA/TolQ/ExbB proton channel" evidence="14">
    <location>
        <begin position="102"/>
        <end position="204"/>
    </location>
</feature>
<name>A0ABT3ZSK5_9BURK</name>
<gene>
    <name evidence="15" type="ORF">OVY01_17020</name>
</gene>
<evidence type="ECO:0000256" key="12">
    <source>
        <dbReference type="RuleBase" id="RU004057"/>
    </source>
</evidence>
<dbReference type="Proteomes" id="UP001082899">
    <property type="component" value="Unassembled WGS sequence"/>
</dbReference>
<comment type="caution">
    <text evidence="15">The sequence shown here is derived from an EMBL/GenBank/DDBJ whole genome shotgun (WGS) entry which is preliminary data.</text>
</comment>
<dbReference type="PANTHER" id="PTHR30625:SF14">
    <property type="entry name" value="BIOPOLYMER TRANSPORT PROTEIN EXBB"/>
    <property type="match status" value="1"/>
</dbReference>
<evidence type="ECO:0000256" key="10">
    <source>
        <dbReference type="ARBA" id="ARBA00023136"/>
    </source>
</evidence>
<evidence type="ECO:0000256" key="9">
    <source>
        <dbReference type="ARBA" id="ARBA00022989"/>
    </source>
</evidence>
<keyword evidence="10 13" id="KW-0472">Membrane</keyword>
<keyword evidence="6" id="KW-0997">Cell inner membrane</keyword>
<dbReference type="RefSeq" id="WP_267848756.1">
    <property type="nucleotide sequence ID" value="NZ_JAPMXC010000006.1"/>
</dbReference>
<evidence type="ECO:0000256" key="6">
    <source>
        <dbReference type="ARBA" id="ARBA00022519"/>
    </source>
</evidence>
<dbReference type="EMBL" id="JAPMXC010000006">
    <property type="protein sequence ID" value="MCY0388878.1"/>
    <property type="molecule type" value="Genomic_DNA"/>
</dbReference>
<keyword evidence="9 13" id="KW-1133">Transmembrane helix</keyword>
<organism evidence="15 16">
    <name type="scientific">Robbsia betulipollinis</name>
    <dbReference type="NCBI Taxonomy" id="2981849"/>
    <lineage>
        <taxon>Bacteria</taxon>
        <taxon>Pseudomonadati</taxon>
        <taxon>Pseudomonadota</taxon>
        <taxon>Betaproteobacteria</taxon>
        <taxon>Burkholderiales</taxon>
        <taxon>Burkholderiaceae</taxon>
        <taxon>Robbsia</taxon>
    </lineage>
</organism>
<keyword evidence="8 12" id="KW-0653">Protein transport</keyword>
<accession>A0ABT3ZSK5</accession>
<evidence type="ECO:0000256" key="7">
    <source>
        <dbReference type="ARBA" id="ARBA00022692"/>
    </source>
</evidence>
<evidence type="ECO:0000259" key="14">
    <source>
        <dbReference type="Pfam" id="PF01618"/>
    </source>
</evidence>
<feature type="transmembrane region" description="Helical" evidence="13">
    <location>
        <begin position="173"/>
        <end position="194"/>
    </location>
</feature>
<dbReference type="InterPro" id="IPR050790">
    <property type="entry name" value="ExbB/TolQ_transport"/>
</dbReference>
<reference evidence="15" key="1">
    <citation type="submission" date="2022-11" db="EMBL/GenBank/DDBJ databases">
        <title>Robbsia betulipollinis sp. nov., isolated from pollen of birch (Betula pendula).</title>
        <authorList>
            <person name="Shi H."/>
            <person name="Ambika Manirajan B."/>
            <person name="Ratering S."/>
            <person name="Geissler-Plaum R."/>
            <person name="Schnell S."/>
        </authorList>
    </citation>
    <scope>NUCLEOTIDE SEQUENCE</scope>
    <source>
        <strain evidence="15">Bb-Pol-6</strain>
    </source>
</reference>
<comment type="subunit">
    <text evidence="2">The accessory proteins ExbB and ExbD seem to form a complex with TonB.</text>
</comment>
<keyword evidence="16" id="KW-1185">Reference proteome</keyword>
<feature type="transmembrane region" description="Helical" evidence="13">
    <location>
        <begin position="128"/>
        <end position="153"/>
    </location>
</feature>
<evidence type="ECO:0000256" key="8">
    <source>
        <dbReference type="ARBA" id="ARBA00022927"/>
    </source>
</evidence>
<keyword evidence="4 12" id="KW-0813">Transport</keyword>
<evidence type="ECO:0000313" key="15">
    <source>
        <dbReference type="EMBL" id="MCY0388878.1"/>
    </source>
</evidence>
<evidence type="ECO:0000256" key="11">
    <source>
        <dbReference type="ARBA" id="ARBA00024816"/>
    </source>
</evidence>
<sequence>MPGVLHYLQQGDGVIRGVAGLLLAMSVLSWCLALGKAWMLARLRRRSRRAVEGFWHADSAPAGIAVLRRIDTEAVLAPLAQAAFAAAVPAVEAAGTLGGQVERGERVTRALRTALLAAQRRLEAGQTWLATIGSVAPFVGLLGTVWGIYHALLGIAASGQPSLADVAGPVGEALVMTALGLAVAIPAVVAYNLLGRQVRAQGEELDGFARDLHAWLSGAPLAPAVTAAPGAVAAAQGVPEADDGLR</sequence>
<feature type="transmembrane region" description="Helical" evidence="13">
    <location>
        <begin position="20"/>
        <end position="39"/>
    </location>
</feature>
<dbReference type="InterPro" id="IPR002898">
    <property type="entry name" value="MotA_ExbB_proton_chnl"/>
</dbReference>
<evidence type="ECO:0000256" key="4">
    <source>
        <dbReference type="ARBA" id="ARBA00022448"/>
    </source>
</evidence>
<proteinExistence type="inferred from homology"/>
<evidence type="ECO:0000256" key="3">
    <source>
        <dbReference type="ARBA" id="ARBA00022093"/>
    </source>
</evidence>
<comment type="subcellular location">
    <subcellularLocation>
        <location evidence="1">Cell inner membrane</location>
        <topology evidence="1">Multi-pass membrane protein</topology>
    </subcellularLocation>
    <subcellularLocation>
        <location evidence="12">Membrane</location>
        <topology evidence="12">Multi-pass membrane protein</topology>
    </subcellularLocation>
</comment>
<comment type="similarity">
    <text evidence="12">Belongs to the exbB/tolQ family.</text>
</comment>
<keyword evidence="5" id="KW-1003">Cell membrane</keyword>
<evidence type="ECO:0000256" key="13">
    <source>
        <dbReference type="SAM" id="Phobius"/>
    </source>
</evidence>
<evidence type="ECO:0000256" key="2">
    <source>
        <dbReference type="ARBA" id="ARBA00011471"/>
    </source>
</evidence>
<keyword evidence="7 13" id="KW-0812">Transmembrane</keyword>